<accession>A0A1Y2J5N7</accession>
<organism evidence="2 3">
    <name type="scientific">Trametes coccinea (strain BRFM310)</name>
    <name type="common">Pycnoporus coccineus</name>
    <dbReference type="NCBI Taxonomy" id="1353009"/>
    <lineage>
        <taxon>Eukaryota</taxon>
        <taxon>Fungi</taxon>
        <taxon>Dikarya</taxon>
        <taxon>Basidiomycota</taxon>
        <taxon>Agaricomycotina</taxon>
        <taxon>Agaricomycetes</taxon>
        <taxon>Polyporales</taxon>
        <taxon>Polyporaceae</taxon>
        <taxon>Trametes</taxon>
    </lineage>
</organism>
<keyword evidence="3" id="KW-1185">Reference proteome</keyword>
<evidence type="ECO:0000256" key="1">
    <source>
        <dbReference type="SAM" id="MobiDB-lite"/>
    </source>
</evidence>
<feature type="compositionally biased region" description="Basic and acidic residues" evidence="1">
    <location>
        <begin position="119"/>
        <end position="133"/>
    </location>
</feature>
<dbReference type="EMBL" id="KZ084088">
    <property type="protein sequence ID" value="OSD07512.1"/>
    <property type="molecule type" value="Genomic_DNA"/>
</dbReference>
<evidence type="ECO:0000313" key="2">
    <source>
        <dbReference type="EMBL" id="OSD07512.1"/>
    </source>
</evidence>
<reference evidence="2 3" key="1">
    <citation type="journal article" date="2015" name="Biotechnol. Biofuels">
        <title>Enhanced degradation of softwood versus hardwood by the white-rot fungus Pycnoporus coccineus.</title>
        <authorList>
            <person name="Couturier M."/>
            <person name="Navarro D."/>
            <person name="Chevret D."/>
            <person name="Henrissat B."/>
            <person name="Piumi F."/>
            <person name="Ruiz-Duenas F.J."/>
            <person name="Martinez A.T."/>
            <person name="Grigoriev I.V."/>
            <person name="Riley R."/>
            <person name="Lipzen A."/>
            <person name="Berrin J.G."/>
            <person name="Master E.R."/>
            <person name="Rosso M.N."/>
        </authorList>
    </citation>
    <scope>NUCLEOTIDE SEQUENCE [LARGE SCALE GENOMIC DNA]</scope>
    <source>
        <strain evidence="2 3">BRFM310</strain>
    </source>
</reference>
<dbReference type="Proteomes" id="UP000193067">
    <property type="component" value="Unassembled WGS sequence"/>
</dbReference>
<dbReference type="AlphaFoldDB" id="A0A1Y2J5N7"/>
<evidence type="ECO:0000313" key="3">
    <source>
        <dbReference type="Proteomes" id="UP000193067"/>
    </source>
</evidence>
<proteinExistence type="predicted"/>
<protein>
    <submittedName>
        <fullName evidence="2">Uncharacterized protein</fullName>
    </submittedName>
</protein>
<sequence>MVGDGPSGWDPESLFEVGACSSGKLRASVERGIIHRPLLFLLGRLDWARSLLQDLYLPPAQMGCGLSGKVRVGGRDDDAGATSLGSTTTASMVDGYRWRVHVHSSSTCPTRRTATPDTCRSEHGGSEHGKNCSKGFREVLEPVSRALSRI</sequence>
<name>A0A1Y2J5N7_TRAC3</name>
<feature type="compositionally biased region" description="Polar residues" evidence="1">
    <location>
        <begin position="107"/>
        <end position="118"/>
    </location>
</feature>
<feature type="region of interest" description="Disordered" evidence="1">
    <location>
        <begin position="107"/>
        <end position="133"/>
    </location>
</feature>
<gene>
    <name evidence="2" type="ORF">PYCCODRAFT_620742</name>
</gene>